<sequence length="106" mass="12777">MRSQFSKIKIPTNYEDGQYTEYQNKAIIWIMPGVCFGIALLIFPLLLCPWVYNYHQYNITRDNYYYIYQYGKTILHVVNLFDVILYFGIELLQQEEYQQKVEVLIA</sequence>
<protein>
    <submittedName>
        <fullName evidence="2">Uncharacterized protein</fullName>
    </submittedName>
</protein>
<gene>
    <name evidence="2" type="ORF">PPERSA_12639</name>
</gene>
<name>A0A0V0QCX1_PSEPJ</name>
<feature type="transmembrane region" description="Helical" evidence="1">
    <location>
        <begin position="26"/>
        <end position="47"/>
    </location>
</feature>
<dbReference type="InParanoid" id="A0A0V0QCX1"/>
<evidence type="ECO:0000313" key="2">
    <source>
        <dbReference type="EMBL" id="KRW99963.1"/>
    </source>
</evidence>
<dbReference type="Proteomes" id="UP000054937">
    <property type="component" value="Unassembled WGS sequence"/>
</dbReference>
<dbReference type="AlphaFoldDB" id="A0A0V0QCX1"/>
<keyword evidence="1" id="KW-1133">Transmembrane helix</keyword>
<accession>A0A0V0QCX1</accession>
<keyword evidence="3" id="KW-1185">Reference proteome</keyword>
<evidence type="ECO:0000256" key="1">
    <source>
        <dbReference type="SAM" id="Phobius"/>
    </source>
</evidence>
<feature type="transmembrane region" description="Helical" evidence="1">
    <location>
        <begin position="67"/>
        <end position="89"/>
    </location>
</feature>
<comment type="caution">
    <text evidence="2">The sequence shown here is derived from an EMBL/GenBank/DDBJ whole genome shotgun (WGS) entry which is preliminary data.</text>
</comment>
<dbReference type="EMBL" id="LDAU01000202">
    <property type="protein sequence ID" value="KRW99963.1"/>
    <property type="molecule type" value="Genomic_DNA"/>
</dbReference>
<keyword evidence="1" id="KW-0472">Membrane</keyword>
<reference evidence="2 3" key="1">
    <citation type="journal article" date="2015" name="Sci. Rep.">
        <title>Genome of the facultative scuticociliatosis pathogen Pseudocohnilembus persalinus provides insight into its virulence through horizontal gene transfer.</title>
        <authorList>
            <person name="Xiong J."/>
            <person name="Wang G."/>
            <person name="Cheng J."/>
            <person name="Tian M."/>
            <person name="Pan X."/>
            <person name="Warren A."/>
            <person name="Jiang C."/>
            <person name="Yuan D."/>
            <person name="Miao W."/>
        </authorList>
    </citation>
    <scope>NUCLEOTIDE SEQUENCE [LARGE SCALE GENOMIC DNA]</scope>
    <source>
        <strain evidence="2">36N120E</strain>
    </source>
</reference>
<evidence type="ECO:0000313" key="3">
    <source>
        <dbReference type="Proteomes" id="UP000054937"/>
    </source>
</evidence>
<proteinExistence type="predicted"/>
<organism evidence="2 3">
    <name type="scientific">Pseudocohnilembus persalinus</name>
    <name type="common">Ciliate</name>
    <dbReference type="NCBI Taxonomy" id="266149"/>
    <lineage>
        <taxon>Eukaryota</taxon>
        <taxon>Sar</taxon>
        <taxon>Alveolata</taxon>
        <taxon>Ciliophora</taxon>
        <taxon>Intramacronucleata</taxon>
        <taxon>Oligohymenophorea</taxon>
        <taxon>Scuticociliatia</taxon>
        <taxon>Philasterida</taxon>
        <taxon>Pseudocohnilembidae</taxon>
        <taxon>Pseudocohnilembus</taxon>
    </lineage>
</organism>
<keyword evidence="1" id="KW-0812">Transmembrane</keyword>